<reference evidence="3" key="1">
    <citation type="submission" date="2024-01" db="EMBL/GenBank/DDBJ databases">
        <authorList>
            <person name="Webb A."/>
        </authorList>
    </citation>
    <scope>NUCLEOTIDE SEQUENCE</scope>
    <source>
        <strain evidence="3">Pm1</strain>
    </source>
</reference>
<dbReference type="Proteomes" id="UP001162060">
    <property type="component" value="Unassembled WGS sequence"/>
</dbReference>
<name>A0AAV1US46_9STRA</name>
<dbReference type="PANTHER" id="PTHR40855:SF1">
    <property type="entry name" value="CLAVAMINATE SYNTHASE-LIKE PROTEIN"/>
    <property type="match status" value="1"/>
</dbReference>
<gene>
    <name evidence="3" type="ORF">PM001_LOCUS21360</name>
</gene>
<evidence type="ECO:0000313" key="3">
    <source>
        <dbReference type="EMBL" id="CAK7936210.1"/>
    </source>
</evidence>
<feature type="chain" id="PRO_5043718480" evidence="2">
    <location>
        <begin position="21"/>
        <end position="447"/>
    </location>
</feature>
<dbReference type="AlphaFoldDB" id="A0AAV1US46"/>
<comment type="caution">
    <text evidence="3">The sequence shown here is derived from an EMBL/GenBank/DDBJ whole genome shotgun (WGS) entry which is preliminary data.</text>
</comment>
<dbReference type="EMBL" id="CAKLBY020000223">
    <property type="protein sequence ID" value="CAK7936210.1"/>
    <property type="molecule type" value="Genomic_DNA"/>
</dbReference>
<dbReference type="Gene3D" id="2.60.120.330">
    <property type="entry name" value="B-lactam Antibiotic, Isopenicillin N Synthase, Chain"/>
    <property type="match status" value="1"/>
</dbReference>
<accession>A0AAV1US46</accession>
<dbReference type="SUPFAM" id="SSF51197">
    <property type="entry name" value="Clavaminate synthase-like"/>
    <property type="match status" value="1"/>
</dbReference>
<evidence type="ECO:0000256" key="1">
    <source>
        <dbReference type="SAM" id="MobiDB-lite"/>
    </source>
</evidence>
<dbReference type="PANTHER" id="PTHR40855">
    <property type="entry name" value="DIOX_N DOMAIN-CONTAINING PROTEIN"/>
    <property type="match status" value="1"/>
</dbReference>
<evidence type="ECO:0000256" key="2">
    <source>
        <dbReference type="SAM" id="SignalP"/>
    </source>
</evidence>
<dbReference type="InterPro" id="IPR027443">
    <property type="entry name" value="IPNS-like_sf"/>
</dbReference>
<organism evidence="3 4">
    <name type="scientific">Peronospora matthiolae</name>
    <dbReference type="NCBI Taxonomy" id="2874970"/>
    <lineage>
        <taxon>Eukaryota</taxon>
        <taxon>Sar</taxon>
        <taxon>Stramenopiles</taxon>
        <taxon>Oomycota</taxon>
        <taxon>Peronosporomycetes</taxon>
        <taxon>Peronosporales</taxon>
        <taxon>Peronosporaceae</taxon>
        <taxon>Peronospora</taxon>
    </lineage>
</organism>
<feature type="compositionally biased region" description="Polar residues" evidence="1">
    <location>
        <begin position="192"/>
        <end position="204"/>
    </location>
</feature>
<protein>
    <submittedName>
        <fullName evidence="3">Uncharacterized protein</fullName>
    </submittedName>
</protein>
<feature type="region of interest" description="Disordered" evidence="1">
    <location>
        <begin position="183"/>
        <end position="207"/>
    </location>
</feature>
<feature type="signal peptide" evidence="2">
    <location>
        <begin position="1"/>
        <end position="20"/>
    </location>
</feature>
<evidence type="ECO:0000313" key="4">
    <source>
        <dbReference type="Proteomes" id="UP001162060"/>
    </source>
</evidence>
<keyword evidence="2" id="KW-0732">Signal</keyword>
<proteinExistence type="predicted"/>
<sequence length="447" mass="48283">MTILGLGLILMATAVPMHLADHVPPFQVPTFNYGTLLSGDTPHDVLSALTQDGIISLDNVPSYSQVRRSYLNAAAACAVSAQEVNAAFLLHKTLKDGTKRYTISTASGQDADANSTITDGACPGYKAVYNEFSALLELVVLHVATALDATDFTTTDGYGQPISSRKLVTDAVRLDHFHAYEAPSRKERRRLSTGSSPTATNSIQGDDDLTIELHEDSGMLIAFATPAFYKVSNDGTKRTFEAVAASGEDDSESGLIIQTRDGQRVRPVLKPDQVTLMVGTGYNLWVDASHQLPAVMHAVRMPEVETTSTQRLVRAWFGKMTLLPSYQRMSKQVYFDGYTNLTREYVQNGYQVDHHAVGCAPGRRLISFAGDVCMSNVCHPKNPSDEPKPGCTTMCNSEHFVGGECAKYCSCSGQKVTGSKCWFTCVADIADCAGGSQQCSGMGKKCV</sequence>